<dbReference type="InterPro" id="IPR000014">
    <property type="entry name" value="PAS"/>
</dbReference>
<dbReference type="NCBIfam" id="TIGR00229">
    <property type="entry name" value="sensory_box"/>
    <property type="match status" value="1"/>
</dbReference>
<evidence type="ECO:0000256" key="1">
    <source>
        <dbReference type="ARBA" id="ARBA00022630"/>
    </source>
</evidence>
<keyword evidence="1" id="KW-0285">Flavoprotein</keyword>
<evidence type="ECO:0000313" key="6">
    <source>
        <dbReference type="Proteomes" id="UP000824300"/>
    </source>
</evidence>
<dbReference type="InterPro" id="IPR035965">
    <property type="entry name" value="PAS-like_dom_sf"/>
</dbReference>
<sequence length="182" mass="20187">MGKAAFDDTANLPEGLVGLIGKSEVSLTIADYTRPDCPLVAANQKFFDLCGYDEAEVIGKNCRFLQPEGGAGPVRKRMREYLDDPRATDAKFVVPNVTKQGEPFLNVIYMSKLTRNDRTELILGSQFRMGNAMKEMAALYDRALSEDLRQLNLLTNESNWVVLGSFEALASSHSIIAQSKFE</sequence>
<reference evidence="5 6" key="1">
    <citation type="submission" date="2021-08" db="EMBL/GenBank/DDBJ databases">
        <title>Comparative Genomics Analysis of the Genus Qipengyuania Reveals Extensive Genetic Diversity and Metabolic Versatility, Including the Description of Fifteen Novel Species.</title>
        <authorList>
            <person name="Liu Y."/>
        </authorList>
    </citation>
    <scope>NUCLEOTIDE SEQUENCE [LARGE SCALE GENOMIC DNA]</scope>
    <source>
        <strain evidence="5 6">1NDW3</strain>
    </source>
</reference>
<dbReference type="PANTHER" id="PTHR47429">
    <property type="entry name" value="PROTEIN TWIN LOV 1"/>
    <property type="match status" value="1"/>
</dbReference>
<keyword evidence="6" id="KW-1185">Reference proteome</keyword>
<evidence type="ECO:0000313" key="5">
    <source>
        <dbReference type="EMBL" id="QZD92242.1"/>
    </source>
</evidence>
<dbReference type="Gene3D" id="3.30.450.20">
    <property type="entry name" value="PAS domain"/>
    <property type="match status" value="1"/>
</dbReference>
<organism evidence="5 6">
    <name type="scientific">Qipengyuania xiapuensis</name>
    <dbReference type="NCBI Taxonomy" id="2867236"/>
    <lineage>
        <taxon>Bacteria</taxon>
        <taxon>Pseudomonadati</taxon>
        <taxon>Pseudomonadota</taxon>
        <taxon>Alphaproteobacteria</taxon>
        <taxon>Sphingomonadales</taxon>
        <taxon>Erythrobacteraceae</taxon>
        <taxon>Qipengyuania</taxon>
    </lineage>
</organism>
<dbReference type="EMBL" id="CP081296">
    <property type="protein sequence ID" value="QZD92242.1"/>
    <property type="molecule type" value="Genomic_DNA"/>
</dbReference>
<keyword evidence="3" id="KW-0157">Chromophore</keyword>
<keyword evidence="2" id="KW-0288">FMN</keyword>
<dbReference type="PROSITE" id="PS50112">
    <property type="entry name" value="PAS"/>
    <property type="match status" value="1"/>
</dbReference>
<dbReference type="RefSeq" id="WP_221427944.1">
    <property type="nucleotide sequence ID" value="NZ_CP081296.1"/>
</dbReference>
<evidence type="ECO:0000256" key="2">
    <source>
        <dbReference type="ARBA" id="ARBA00022643"/>
    </source>
</evidence>
<dbReference type="SUPFAM" id="SSF55785">
    <property type="entry name" value="PYP-like sensor domain (PAS domain)"/>
    <property type="match status" value="1"/>
</dbReference>
<accession>A0ABX8ZXB6</accession>
<evidence type="ECO:0000259" key="4">
    <source>
        <dbReference type="PROSITE" id="PS50112"/>
    </source>
</evidence>
<protein>
    <submittedName>
        <fullName evidence="5">PAS domain-containing protein</fullName>
    </submittedName>
</protein>
<gene>
    <name evidence="5" type="ORF">K3162_11985</name>
</gene>
<name>A0ABX8ZXB6_9SPHN</name>
<proteinExistence type="predicted"/>
<evidence type="ECO:0000256" key="3">
    <source>
        <dbReference type="ARBA" id="ARBA00022991"/>
    </source>
</evidence>
<dbReference type="Proteomes" id="UP000824300">
    <property type="component" value="Chromosome"/>
</dbReference>
<dbReference type="Pfam" id="PF13426">
    <property type="entry name" value="PAS_9"/>
    <property type="match status" value="1"/>
</dbReference>
<feature type="domain" description="PAS" evidence="4">
    <location>
        <begin position="39"/>
        <end position="68"/>
    </location>
</feature>
<dbReference type="PANTHER" id="PTHR47429:SF2">
    <property type="entry name" value="PROTEIN TWIN LOV 1"/>
    <property type="match status" value="1"/>
</dbReference>